<accession>A0A137YZD6</accession>
<reference evidence="1 2" key="1">
    <citation type="submission" date="2016-02" db="EMBL/GenBank/DDBJ databases">
        <authorList>
            <person name="Teng J.L."/>
            <person name="Tang Y."/>
            <person name="Huang Y."/>
            <person name="Guo F."/>
            <person name="Wei W."/>
            <person name="Chen J.H."/>
            <person name="Wong S.Y."/>
            <person name="Lau S.K."/>
            <person name="Woo P.C."/>
        </authorList>
    </citation>
    <scope>NUCLEOTIDE SEQUENCE [LARGE SCALE GENOMIC DNA]</scope>
    <source>
        <strain evidence="1 2">JCM 13375</strain>
    </source>
</reference>
<dbReference type="RefSeq" id="WP_068746636.1">
    <property type="nucleotide sequence ID" value="NZ_LSRE01000044.1"/>
</dbReference>
<comment type="caution">
    <text evidence="1">The sequence shown here is derived from an EMBL/GenBank/DDBJ whole genome shotgun (WGS) entry which is preliminary data.</text>
</comment>
<evidence type="ECO:0000313" key="1">
    <source>
        <dbReference type="EMBL" id="KXO91300.1"/>
    </source>
</evidence>
<gene>
    <name evidence="1" type="ORF">AXK61_07030</name>
</gene>
<dbReference type="EMBL" id="LSRE01000044">
    <property type="protein sequence ID" value="KXO91300.1"/>
    <property type="molecule type" value="Genomic_DNA"/>
</dbReference>
<organism evidence="1 2">
    <name type="scientific">Tsukamurella pseudospumae</name>
    <dbReference type="NCBI Taxonomy" id="239498"/>
    <lineage>
        <taxon>Bacteria</taxon>
        <taxon>Bacillati</taxon>
        <taxon>Actinomycetota</taxon>
        <taxon>Actinomycetes</taxon>
        <taxon>Mycobacteriales</taxon>
        <taxon>Tsukamurellaceae</taxon>
        <taxon>Tsukamurella</taxon>
    </lineage>
</organism>
<sequence length="122" mass="13165">MRGWKLAGVGLAVGTLVLTGCGGGDDRVTAEQVAEKCNKDSSYLTLGSDKKSIEYNFFAGTQAAEDVYNCLLKESGAPSSVDYKVKETRPIDGTQSVSWDGWEMNWNYGGSGKGTRILLEEK</sequence>
<evidence type="ECO:0008006" key="3">
    <source>
        <dbReference type="Google" id="ProtNLM"/>
    </source>
</evidence>
<name>A0A137YZD6_9ACTN</name>
<evidence type="ECO:0000313" key="2">
    <source>
        <dbReference type="Proteomes" id="UP000070409"/>
    </source>
</evidence>
<keyword evidence="2" id="KW-1185">Reference proteome</keyword>
<protein>
    <recommendedName>
        <fullName evidence="3">Lipoprotein</fullName>
    </recommendedName>
</protein>
<dbReference type="PROSITE" id="PS51257">
    <property type="entry name" value="PROKAR_LIPOPROTEIN"/>
    <property type="match status" value="1"/>
</dbReference>
<proteinExistence type="predicted"/>
<dbReference type="Proteomes" id="UP000070409">
    <property type="component" value="Unassembled WGS sequence"/>
</dbReference>